<feature type="signal peptide" evidence="2">
    <location>
        <begin position="1"/>
        <end position="26"/>
    </location>
</feature>
<evidence type="ECO:0000256" key="1">
    <source>
        <dbReference type="SAM" id="MobiDB-lite"/>
    </source>
</evidence>
<proteinExistence type="predicted"/>
<keyword evidence="4" id="KW-1185">Reference proteome</keyword>
<feature type="region of interest" description="Disordered" evidence="1">
    <location>
        <begin position="130"/>
        <end position="150"/>
    </location>
</feature>
<evidence type="ECO:0008006" key="5">
    <source>
        <dbReference type="Google" id="ProtNLM"/>
    </source>
</evidence>
<gene>
    <name evidence="3" type="ORF">G4L39_03810</name>
</gene>
<dbReference type="RefSeq" id="WP_165106048.1">
    <property type="nucleotide sequence ID" value="NZ_JAAKYA010000021.1"/>
</dbReference>
<feature type="chain" id="PRO_5027010899" description="Cache domain-containing protein" evidence="2">
    <location>
        <begin position="27"/>
        <end position="187"/>
    </location>
</feature>
<dbReference type="CDD" id="cd18773">
    <property type="entry name" value="PDC1_HK_sensor"/>
    <property type="match status" value="1"/>
</dbReference>
<sequence length="187" mass="20189">MKRRTCKTISLLSLLVFLGARTFTGAQGITPDLQAKIDAKLKTIQSWAADEVIVKAVKEHNANPSPDARAMTQDKWKSLPVLDPFVRSLTKNAAAERLKALKDDSVSEAFISGADGTKVAFLSKTTNWSHKGKPKHEVPMSGKTWQGEPELDESTGVQQIQVSVPILDDGKPIGSLVVGLSLNKLGS</sequence>
<reference evidence="3 4" key="1">
    <citation type="submission" date="2020-02" db="EMBL/GenBank/DDBJ databases">
        <title>Draft genome sequence of Limisphaera ngatamarikiensis NGM72.4T, a thermophilic Verrucomicrobia grouped in subdivision 3.</title>
        <authorList>
            <person name="Carere C.R."/>
            <person name="Steen J."/>
            <person name="Hugenholtz P."/>
            <person name="Stott M.B."/>
        </authorList>
    </citation>
    <scope>NUCLEOTIDE SEQUENCE [LARGE SCALE GENOMIC DNA]</scope>
    <source>
        <strain evidence="3 4">NGM72.4</strain>
    </source>
</reference>
<evidence type="ECO:0000256" key="2">
    <source>
        <dbReference type="SAM" id="SignalP"/>
    </source>
</evidence>
<dbReference type="InterPro" id="IPR029151">
    <property type="entry name" value="Sensor-like_sf"/>
</dbReference>
<name>A0A6M1RPB9_9BACT</name>
<dbReference type="AlphaFoldDB" id="A0A6M1RPB9"/>
<keyword evidence="2" id="KW-0732">Signal</keyword>
<dbReference type="SUPFAM" id="SSF103190">
    <property type="entry name" value="Sensory domain-like"/>
    <property type="match status" value="1"/>
</dbReference>
<evidence type="ECO:0000313" key="3">
    <source>
        <dbReference type="EMBL" id="NGO38525.1"/>
    </source>
</evidence>
<organism evidence="3 4">
    <name type="scientific">Limisphaera ngatamarikiensis</name>
    <dbReference type="NCBI Taxonomy" id="1324935"/>
    <lineage>
        <taxon>Bacteria</taxon>
        <taxon>Pseudomonadati</taxon>
        <taxon>Verrucomicrobiota</taxon>
        <taxon>Verrucomicrobiia</taxon>
        <taxon>Limisphaerales</taxon>
        <taxon>Limisphaeraceae</taxon>
        <taxon>Limisphaera</taxon>
    </lineage>
</organism>
<protein>
    <recommendedName>
        <fullName evidence="5">Cache domain-containing protein</fullName>
    </recommendedName>
</protein>
<dbReference type="Proteomes" id="UP000477311">
    <property type="component" value="Unassembled WGS sequence"/>
</dbReference>
<comment type="caution">
    <text evidence="3">The sequence shown here is derived from an EMBL/GenBank/DDBJ whole genome shotgun (WGS) entry which is preliminary data.</text>
</comment>
<evidence type="ECO:0000313" key="4">
    <source>
        <dbReference type="Proteomes" id="UP000477311"/>
    </source>
</evidence>
<accession>A0A6M1RPB9</accession>
<dbReference type="EMBL" id="JAAKYA010000021">
    <property type="protein sequence ID" value="NGO38525.1"/>
    <property type="molecule type" value="Genomic_DNA"/>
</dbReference>